<dbReference type="Gene3D" id="2.180.10.10">
    <property type="entry name" value="RHS repeat-associated core"/>
    <property type="match status" value="1"/>
</dbReference>
<gene>
    <name evidence="1" type="ORF">AAFP95_05345</name>
</gene>
<dbReference type="Proteomes" id="UP001463665">
    <property type="component" value="Chromosome"/>
</dbReference>
<dbReference type="EMBL" id="CP154834">
    <property type="protein sequence ID" value="XAO75373.1"/>
    <property type="molecule type" value="Genomic_DNA"/>
</dbReference>
<name>A0AAU6WS07_9FLAO</name>
<dbReference type="PANTHER" id="PTHR32305:SF15">
    <property type="entry name" value="PROTEIN RHSA-RELATED"/>
    <property type="match status" value="1"/>
</dbReference>
<dbReference type="InterPro" id="IPR022385">
    <property type="entry name" value="Rhs_assc_core"/>
</dbReference>
<dbReference type="AlphaFoldDB" id="A0AAU6WS07"/>
<proteinExistence type="predicted"/>
<dbReference type="InterPro" id="IPR050708">
    <property type="entry name" value="T6SS_VgrG/RHS"/>
</dbReference>
<organism evidence="1 2">
    <name type="scientific">Chryseobacterium endophyticum</name>
    <dbReference type="NCBI Taxonomy" id="1854762"/>
    <lineage>
        <taxon>Bacteria</taxon>
        <taxon>Pseudomonadati</taxon>
        <taxon>Bacteroidota</taxon>
        <taxon>Flavobacteriia</taxon>
        <taxon>Flavobacteriales</taxon>
        <taxon>Weeksellaceae</taxon>
        <taxon>Chryseobacterium group</taxon>
        <taxon>Chryseobacterium</taxon>
    </lineage>
</organism>
<sequence>MYGSVLNNGNNLEVLEENNYYPFGMKHEGYNVLAGNPAYKYGYNGKELQTESGMHDYGARFYMADIGRWGVIDNMSEKYRRHSPYNYAINNPIKFTDPDGNDPLYGEEAQAFFRQLQNSMSSKPKDDITIKNDGTVLKKVVNGKPNRFFDESGKQLFFNDPQGVNKSFLSRKFNEGDRIYYPVSMDETVGAVNDVKSNNSIRFLRKIGAFGAANALIAKESMWGNGDFSGHFLSSVIGEENGDHVYENDSFYNIRFGKTNTIFSLMDAGNAMWGLWTFSLGLPNVEVKASSHLYELIINQSYDTPADQRAIFFFRNLLKSK</sequence>
<evidence type="ECO:0000313" key="1">
    <source>
        <dbReference type="EMBL" id="XAO75373.1"/>
    </source>
</evidence>
<accession>A0AAU6WS07</accession>
<evidence type="ECO:0000313" key="2">
    <source>
        <dbReference type="Proteomes" id="UP001463665"/>
    </source>
</evidence>
<dbReference type="PANTHER" id="PTHR32305">
    <property type="match status" value="1"/>
</dbReference>
<dbReference type="NCBIfam" id="TIGR03696">
    <property type="entry name" value="Rhs_assc_core"/>
    <property type="match status" value="1"/>
</dbReference>
<reference evidence="1 2" key="1">
    <citation type="submission" date="2024-04" db="EMBL/GenBank/DDBJ databases">
        <title>Genome sequencing and assembly of rice foliar adapted Chryseobacterium endophyticum OsEnb-ALM-A6.</title>
        <authorList>
            <person name="Kumar S."/>
            <person name="Javed M."/>
            <person name="Chouhan V."/>
            <person name="Charishma K."/>
            <person name="Patel A."/>
            <person name="Kumar M."/>
            <person name="Sahu K.P."/>
            <person name="Kumar A."/>
        </authorList>
    </citation>
    <scope>NUCLEOTIDE SEQUENCE [LARGE SCALE GENOMIC DNA]</scope>
    <source>
        <strain evidence="1 2">OsEnb-ALM-A6</strain>
    </source>
</reference>
<keyword evidence="2" id="KW-1185">Reference proteome</keyword>
<protein>
    <submittedName>
        <fullName evidence="1">RHS repeat-associated core domain-containing protein</fullName>
    </submittedName>
</protein>
<dbReference type="RefSeq" id="WP_345767099.1">
    <property type="nucleotide sequence ID" value="NZ_CP154834.1"/>
</dbReference>